<dbReference type="PROSITE" id="PS50932">
    <property type="entry name" value="HTH_LACI_2"/>
    <property type="match status" value="1"/>
</dbReference>
<dbReference type="SUPFAM" id="SSF47413">
    <property type="entry name" value="lambda repressor-like DNA-binding domains"/>
    <property type="match status" value="1"/>
</dbReference>
<evidence type="ECO:0000256" key="10">
    <source>
        <dbReference type="ARBA" id="ARBA00022958"/>
    </source>
</evidence>
<dbReference type="PANTHER" id="PTHR10584:SF166">
    <property type="entry name" value="RIBOKINASE"/>
    <property type="match status" value="1"/>
</dbReference>
<evidence type="ECO:0000256" key="7">
    <source>
        <dbReference type="ARBA" id="ARBA00022777"/>
    </source>
</evidence>
<proteinExistence type="inferred from homology"/>
<dbReference type="RefSeq" id="WP_138002339.1">
    <property type="nucleotide sequence ID" value="NZ_QGQD01000043.1"/>
</dbReference>
<dbReference type="InterPro" id="IPR010982">
    <property type="entry name" value="Lambda_DNA-bd_dom_sf"/>
</dbReference>
<dbReference type="PROSITE" id="PS00356">
    <property type="entry name" value="HTH_LACI_1"/>
    <property type="match status" value="1"/>
</dbReference>
<feature type="binding site" evidence="12">
    <location>
        <position position="604"/>
    </location>
    <ligand>
        <name>K(+)</name>
        <dbReference type="ChEBI" id="CHEBI:29103"/>
    </ligand>
</feature>
<evidence type="ECO:0000256" key="11">
    <source>
        <dbReference type="ARBA" id="ARBA00023277"/>
    </source>
</evidence>
<dbReference type="AlphaFoldDB" id="A0A4U8Q803"/>
<feature type="binding site" evidence="12">
    <location>
        <position position="510"/>
    </location>
    <ligand>
        <name>ATP</name>
        <dbReference type="ChEBI" id="CHEBI:30616"/>
    </ligand>
</feature>
<feature type="binding site" evidence="12">
    <location>
        <begin position="337"/>
        <end position="339"/>
    </location>
    <ligand>
        <name>substrate</name>
    </ligand>
</feature>
<comment type="pathway">
    <text evidence="12">Carbohydrate metabolism; D-ribose degradation; D-ribose 5-phosphate from beta-D-ribopyranose: step 2/2.</text>
</comment>
<dbReference type="EMBL" id="QGQD01000043">
    <property type="protein sequence ID" value="TLD01075.1"/>
    <property type="molecule type" value="Genomic_DNA"/>
</dbReference>
<evidence type="ECO:0000256" key="4">
    <source>
        <dbReference type="ARBA" id="ARBA00022679"/>
    </source>
</evidence>
<keyword evidence="7 12" id="KW-0418">Kinase</keyword>
<keyword evidence="8 12" id="KW-0067">ATP-binding</keyword>
<keyword evidence="11 12" id="KW-0119">Carbohydrate metabolism</keyword>
<keyword evidence="6 12" id="KW-0547">Nucleotide-binding</keyword>
<dbReference type="InterPro" id="IPR028082">
    <property type="entry name" value="Peripla_BP_I"/>
</dbReference>
<feature type="binding site" evidence="12">
    <location>
        <position position="574"/>
    </location>
    <ligand>
        <name>substrate</name>
    </ligand>
</feature>
<protein>
    <recommendedName>
        <fullName evidence="3 12">Ribokinase</fullName>
        <shortName evidence="12">RK</shortName>
        <ecNumber evidence="2 12">2.7.1.15</ecNumber>
    </recommendedName>
</protein>
<dbReference type="CDD" id="cd01174">
    <property type="entry name" value="ribokinase"/>
    <property type="match status" value="1"/>
</dbReference>
<comment type="cofactor">
    <cofactor evidence="12">
        <name>Mg(2+)</name>
        <dbReference type="ChEBI" id="CHEBI:18420"/>
    </cofactor>
    <text evidence="12">Requires a divalent cation, most likely magnesium in vivo, as an electrophilic catalyst to aid phosphoryl group transfer. It is the chelate of the metal and the nucleotide that is the actual substrate.</text>
</comment>
<dbReference type="InterPro" id="IPR002139">
    <property type="entry name" value="Ribo/fructo_kinase"/>
</dbReference>
<feature type="binding site" evidence="12">
    <location>
        <position position="607"/>
    </location>
    <ligand>
        <name>K(+)</name>
        <dbReference type="ChEBI" id="CHEBI:29103"/>
    </ligand>
</feature>
<dbReference type="Pfam" id="PF00294">
    <property type="entry name" value="PfkB"/>
    <property type="match status" value="1"/>
</dbReference>
<dbReference type="InterPro" id="IPR029056">
    <property type="entry name" value="Ribokinase-like"/>
</dbReference>
<evidence type="ECO:0000256" key="8">
    <source>
        <dbReference type="ARBA" id="ARBA00022840"/>
    </source>
</evidence>
<comment type="similarity">
    <text evidence="12">Belongs to the carbohydrate kinase PfkB family. Ribokinase subfamily.</text>
</comment>
<comment type="subunit">
    <text evidence="12">Homodimer.</text>
</comment>
<dbReference type="SMART" id="SM00354">
    <property type="entry name" value="HTH_LACI"/>
    <property type="match status" value="1"/>
</dbReference>
<dbReference type="GO" id="GO:0019303">
    <property type="term" value="P:D-ribose catabolic process"/>
    <property type="evidence" value="ECO:0007669"/>
    <property type="project" value="UniProtKB-UniRule"/>
</dbReference>
<evidence type="ECO:0000256" key="2">
    <source>
        <dbReference type="ARBA" id="ARBA00012035"/>
    </source>
</evidence>
<dbReference type="InterPro" id="IPR011611">
    <property type="entry name" value="PfkB_dom"/>
</dbReference>
<dbReference type="Pfam" id="PF00532">
    <property type="entry name" value="Peripla_BP_1"/>
    <property type="match status" value="1"/>
</dbReference>
<dbReference type="GO" id="GO:0005524">
    <property type="term" value="F:ATP binding"/>
    <property type="evidence" value="ECO:0007669"/>
    <property type="project" value="UniProtKB-UniRule"/>
</dbReference>
<dbReference type="Pfam" id="PF00356">
    <property type="entry name" value="LacI"/>
    <property type="match status" value="1"/>
</dbReference>
<dbReference type="InterPro" id="IPR011877">
    <property type="entry name" value="Ribokinase"/>
</dbReference>
<dbReference type="GO" id="GO:0003677">
    <property type="term" value="F:DNA binding"/>
    <property type="evidence" value="ECO:0007669"/>
    <property type="project" value="InterPro"/>
</dbReference>
<keyword evidence="9 12" id="KW-0460">Magnesium</keyword>
<keyword evidence="5 12" id="KW-0479">Metal-binding</keyword>
<dbReference type="GO" id="GO:0004747">
    <property type="term" value="F:ribokinase activity"/>
    <property type="evidence" value="ECO:0007669"/>
    <property type="project" value="UniProtKB-UniRule"/>
</dbReference>
<dbReference type="GO" id="GO:0046872">
    <property type="term" value="F:metal ion binding"/>
    <property type="evidence" value="ECO:0007669"/>
    <property type="project" value="UniProtKB-KW"/>
</dbReference>
<keyword evidence="15" id="KW-1185">Reference proteome</keyword>
<dbReference type="InterPro" id="IPR002173">
    <property type="entry name" value="Carboh/pur_kinase_PfkB_CS"/>
</dbReference>
<feature type="active site" description="Proton acceptor" evidence="12">
    <location>
        <position position="574"/>
    </location>
</feature>
<feature type="binding site" evidence="12">
    <location>
        <position position="609"/>
    </location>
    <ligand>
        <name>K(+)</name>
        <dbReference type="ChEBI" id="CHEBI:29103"/>
    </ligand>
</feature>
<keyword evidence="4 12" id="KW-0808">Transferase</keyword>
<evidence type="ECO:0000313" key="14">
    <source>
        <dbReference type="EMBL" id="TLD01075.1"/>
    </source>
</evidence>
<dbReference type="SUPFAM" id="SSF53613">
    <property type="entry name" value="Ribokinase-like"/>
    <property type="match status" value="1"/>
</dbReference>
<comment type="caution">
    <text evidence="14">The sequence shown here is derived from an EMBL/GenBank/DDBJ whole genome shotgun (WGS) entry which is preliminary data.</text>
</comment>
<sequence>MTIKEIANLAGVSISTVSKIVNNKDQNINSATRNRVLEIVKEYNYTPYGTVKDISMAKTFLLGVLLQDGSGFKTMLNGIVKAAQEKGYSILIFDSCHSSMDELKHITALCKNKIDGLLWEPVDQESMQHEHYFTDTGIPVVYVNSAFTVDTYSIDYQKLGYLCTEKLIQWRHQKIGCLMRENNFRSLQVLEGMKNCLFDHQLSLYDGMALHLSDSSCMASLTSGGITGVVSSDLEETLSLYSQLDKMHYHIPSDFSLIGLCGDDMASINFPPVSNYRIPFWNLGYEACRALINICEKNSDDKPGISLDAYYVLNHEESLNTPASCRGRKFVVLGSINTDVTLTVDGFPETGKSTLITNSSSCAGGKGTNQSMGSARLGHEAVLIGKVGNDADASLIFDAMSQNHLLTEGIYKDSGSQTGKAYVYVQKDGEVTITYIPGANLRLTADDVRSQKALFEGCEYLLLSMDIPMEAAMEAASLAKKSSAKTILKPSALSTLPEVFYRTTDIFVPNQQEAATFCPHIDTIEGQAEFFYKRGMPVVIITLGHGGCYVRAENLKKYFPSADFAAVDATGGADAFISALAVHLSDGYDLEKSVRIAQYAAGFCVSRQGVTTALVDKDTLYLHIGQTEPDLLSFQ</sequence>
<dbReference type="PANTHER" id="PTHR10584">
    <property type="entry name" value="SUGAR KINASE"/>
    <property type="match status" value="1"/>
</dbReference>
<feature type="domain" description="HTH lacI-type" evidence="13">
    <location>
        <begin position="1"/>
        <end position="47"/>
    </location>
</feature>
<dbReference type="GO" id="GO:0006355">
    <property type="term" value="P:regulation of DNA-templated transcription"/>
    <property type="evidence" value="ECO:0007669"/>
    <property type="project" value="InterPro"/>
</dbReference>
<evidence type="ECO:0000256" key="12">
    <source>
        <dbReference type="HAMAP-Rule" id="MF_01987"/>
    </source>
</evidence>
<feature type="binding site" evidence="12">
    <location>
        <begin position="542"/>
        <end position="547"/>
    </location>
    <ligand>
        <name>ATP</name>
        <dbReference type="ChEBI" id="CHEBI:30616"/>
    </ligand>
</feature>
<accession>A0A4U8Q803</accession>
<feature type="binding site" evidence="12">
    <location>
        <begin position="365"/>
        <end position="369"/>
    </location>
    <ligand>
        <name>substrate</name>
    </ligand>
</feature>
<keyword evidence="10 12" id="KW-0630">Potassium</keyword>
<comment type="similarity">
    <text evidence="1">Belongs to the carbohydrate kinase pfkB family.</text>
</comment>
<feature type="binding site" evidence="12">
    <location>
        <position position="570"/>
    </location>
    <ligand>
        <name>K(+)</name>
        <dbReference type="ChEBI" id="CHEBI:29103"/>
    </ligand>
</feature>
<dbReference type="Proteomes" id="UP000306509">
    <property type="component" value="Unassembled WGS sequence"/>
</dbReference>
<dbReference type="HAMAP" id="MF_01987">
    <property type="entry name" value="Ribokinase"/>
    <property type="match status" value="1"/>
</dbReference>
<dbReference type="Gene3D" id="3.40.1190.20">
    <property type="match status" value="1"/>
</dbReference>
<keyword evidence="12" id="KW-0963">Cytoplasm</keyword>
<evidence type="ECO:0000313" key="15">
    <source>
        <dbReference type="Proteomes" id="UP000306509"/>
    </source>
</evidence>
<evidence type="ECO:0000256" key="9">
    <source>
        <dbReference type="ARBA" id="ARBA00022842"/>
    </source>
</evidence>
<dbReference type="InterPro" id="IPR000843">
    <property type="entry name" value="HTH_LacI"/>
</dbReference>
<evidence type="ECO:0000256" key="5">
    <source>
        <dbReference type="ARBA" id="ARBA00022723"/>
    </source>
</evidence>
<comment type="activity regulation">
    <text evidence="12">Activated by a monovalent cation that binds near, but not in, the active site. The most likely occupant of the site in vivo is potassium. Ion binding induces a conformational change that may alter substrate affinity.</text>
</comment>
<dbReference type="EC" id="2.7.1.15" evidence="2 12"/>
<comment type="function">
    <text evidence="12">Catalyzes the phosphorylation of ribose at O-5 in a reaction requiring ATP and magnesium. The resulting D-ribose-5-phosphate can then be used either for sythesis of nucleotides, histidine, and tryptophan, or as a component of the pentose phosphate pathway.</text>
</comment>
<comment type="subcellular location">
    <subcellularLocation>
        <location evidence="12">Cytoplasm</location>
    </subcellularLocation>
</comment>
<dbReference type="UniPathway" id="UPA00916">
    <property type="reaction ID" value="UER00889"/>
</dbReference>
<dbReference type="SUPFAM" id="SSF53822">
    <property type="entry name" value="Periplasmic binding protein-like I"/>
    <property type="match status" value="1"/>
</dbReference>
<dbReference type="InterPro" id="IPR001761">
    <property type="entry name" value="Peripla_BP/Lac1_sug-bd_dom"/>
</dbReference>
<evidence type="ECO:0000256" key="1">
    <source>
        <dbReference type="ARBA" id="ARBA00005380"/>
    </source>
</evidence>
<reference evidence="14 15" key="1">
    <citation type="journal article" date="2019" name="Anaerobe">
        <title>Detection of Robinsoniella peoriensis in multiple bone samples of a trauma patient.</title>
        <authorList>
            <person name="Schrottner P."/>
            <person name="Hartwich K."/>
            <person name="Bunk B."/>
            <person name="Schober I."/>
            <person name="Helbig S."/>
            <person name="Rudolph W.W."/>
            <person name="Gunzer F."/>
        </authorList>
    </citation>
    <scope>NUCLEOTIDE SEQUENCE [LARGE SCALE GENOMIC DNA]</scope>
    <source>
        <strain evidence="14 15">DSM 106044</strain>
    </source>
</reference>
<dbReference type="PROSITE" id="PS00583">
    <property type="entry name" value="PFKB_KINASES_1"/>
    <property type="match status" value="1"/>
</dbReference>
<dbReference type="GO" id="GO:0005737">
    <property type="term" value="C:cytoplasm"/>
    <property type="evidence" value="ECO:0007669"/>
    <property type="project" value="UniProtKB-SubCell"/>
</dbReference>
<evidence type="ECO:0000256" key="6">
    <source>
        <dbReference type="ARBA" id="ARBA00022741"/>
    </source>
</evidence>
<dbReference type="Gene3D" id="3.40.50.2300">
    <property type="match status" value="2"/>
</dbReference>
<gene>
    <name evidence="14" type="primary">rbsK_1</name>
    <name evidence="12" type="synonym">rbsK</name>
    <name evidence="14" type="ORF">DSM106044_01865</name>
</gene>
<comment type="catalytic activity">
    <reaction evidence="12">
        <text>D-ribose + ATP = D-ribose 5-phosphate + ADP + H(+)</text>
        <dbReference type="Rhea" id="RHEA:13697"/>
        <dbReference type="ChEBI" id="CHEBI:15378"/>
        <dbReference type="ChEBI" id="CHEBI:30616"/>
        <dbReference type="ChEBI" id="CHEBI:47013"/>
        <dbReference type="ChEBI" id="CHEBI:78346"/>
        <dbReference type="ChEBI" id="CHEBI:456216"/>
        <dbReference type="EC" id="2.7.1.15"/>
    </reaction>
</comment>
<organism evidence="14 15">
    <name type="scientific">Robinsoniella peoriensis</name>
    <dbReference type="NCBI Taxonomy" id="180332"/>
    <lineage>
        <taxon>Bacteria</taxon>
        <taxon>Bacillati</taxon>
        <taxon>Bacillota</taxon>
        <taxon>Clostridia</taxon>
        <taxon>Lachnospirales</taxon>
        <taxon>Lachnospiraceae</taxon>
        <taxon>Robinsoniella</taxon>
    </lineage>
</organism>
<name>A0A4U8Q803_9FIRM</name>
<feature type="binding site" evidence="12">
    <location>
        <position position="568"/>
    </location>
    <ligand>
        <name>K(+)</name>
        <dbReference type="ChEBI" id="CHEBI:29103"/>
    </ligand>
</feature>
<evidence type="ECO:0000259" key="13">
    <source>
        <dbReference type="PROSITE" id="PS50932"/>
    </source>
</evidence>
<comment type="caution">
    <text evidence="12">Lacks conserved residue(s) required for the propagation of feature annotation.</text>
</comment>
<dbReference type="PRINTS" id="PR00990">
    <property type="entry name" value="RIBOKINASE"/>
</dbReference>
<dbReference type="Gene3D" id="1.10.260.40">
    <property type="entry name" value="lambda repressor-like DNA-binding domains"/>
    <property type="match status" value="1"/>
</dbReference>
<evidence type="ECO:0000256" key="3">
    <source>
        <dbReference type="ARBA" id="ARBA00016943"/>
    </source>
</evidence>
<dbReference type="CDD" id="cd01392">
    <property type="entry name" value="HTH_LacI"/>
    <property type="match status" value="1"/>
</dbReference>